<dbReference type="OrthoDB" id="1072056at2"/>
<evidence type="ECO:0000256" key="4">
    <source>
        <dbReference type="ARBA" id="ARBA00022553"/>
    </source>
</evidence>
<protein>
    <recommendedName>
        <fullName evidence="3">histidine kinase</fullName>
        <ecNumber evidence="3">2.7.13.3</ecNumber>
    </recommendedName>
</protein>
<feature type="transmembrane region" description="Helical" evidence="8">
    <location>
        <begin position="154"/>
        <end position="175"/>
    </location>
</feature>
<evidence type="ECO:0000256" key="2">
    <source>
        <dbReference type="ARBA" id="ARBA00004141"/>
    </source>
</evidence>
<keyword evidence="5" id="KW-0808">Transferase</keyword>
<dbReference type="PANTHER" id="PTHR45528">
    <property type="entry name" value="SENSOR HISTIDINE KINASE CPXA"/>
    <property type="match status" value="1"/>
</dbReference>
<keyword evidence="8" id="KW-0812">Transmembrane</keyword>
<evidence type="ECO:0000313" key="10">
    <source>
        <dbReference type="EMBL" id="SHK33780.1"/>
    </source>
</evidence>
<dbReference type="RefSeq" id="WP_073204178.1">
    <property type="nucleotide sequence ID" value="NZ_FRBD01000002.1"/>
</dbReference>
<dbReference type="PROSITE" id="PS50885">
    <property type="entry name" value="HAMP"/>
    <property type="match status" value="1"/>
</dbReference>
<dbReference type="SMART" id="SM00304">
    <property type="entry name" value="HAMP"/>
    <property type="match status" value="1"/>
</dbReference>
<evidence type="ECO:0000313" key="11">
    <source>
        <dbReference type="Proteomes" id="UP000184130"/>
    </source>
</evidence>
<evidence type="ECO:0000256" key="8">
    <source>
        <dbReference type="SAM" id="Phobius"/>
    </source>
</evidence>
<dbReference type="InterPro" id="IPR050398">
    <property type="entry name" value="HssS/ArlS-like"/>
</dbReference>
<feature type="transmembrane region" description="Helical" evidence="8">
    <location>
        <begin position="15"/>
        <end position="35"/>
    </location>
</feature>
<evidence type="ECO:0000256" key="6">
    <source>
        <dbReference type="ARBA" id="ARBA00022777"/>
    </source>
</evidence>
<name>A0A1M6RN09_XYLRU</name>
<evidence type="ECO:0000256" key="5">
    <source>
        <dbReference type="ARBA" id="ARBA00022679"/>
    </source>
</evidence>
<dbReference type="EMBL" id="FRBD01000002">
    <property type="protein sequence ID" value="SHK33780.1"/>
    <property type="molecule type" value="Genomic_DNA"/>
</dbReference>
<dbReference type="CDD" id="cd06225">
    <property type="entry name" value="HAMP"/>
    <property type="match status" value="1"/>
</dbReference>
<dbReference type="AlphaFoldDB" id="A0A1M6RN09"/>
<proteinExistence type="predicted"/>
<gene>
    <name evidence="10" type="ORF">SAMN05216463_10232</name>
</gene>
<keyword evidence="7 8" id="KW-0472">Membrane</keyword>
<dbReference type="Gene3D" id="6.10.340.10">
    <property type="match status" value="1"/>
</dbReference>
<dbReference type="InterPro" id="IPR036097">
    <property type="entry name" value="HisK_dim/P_sf"/>
</dbReference>
<dbReference type="GO" id="GO:0005886">
    <property type="term" value="C:plasma membrane"/>
    <property type="evidence" value="ECO:0007669"/>
    <property type="project" value="TreeGrafter"/>
</dbReference>
<dbReference type="Pfam" id="PF00672">
    <property type="entry name" value="HAMP"/>
    <property type="match status" value="1"/>
</dbReference>
<accession>A0A1M6RN09</accession>
<dbReference type="Proteomes" id="UP000184130">
    <property type="component" value="Unassembled WGS sequence"/>
</dbReference>
<keyword evidence="6" id="KW-0418">Kinase</keyword>
<evidence type="ECO:0000256" key="1">
    <source>
        <dbReference type="ARBA" id="ARBA00000085"/>
    </source>
</evidence>
<sequence>MSIIHKIRSSFTTQLTLWVAGFVTAIYVIVIALLARFSEQVVFEESIETTQQALENTALRIDNILRQADMTAFLEHQTFTVDKAFVERLIRDNSYFVSLNQFLPNAQFYVSDNGTPEQKPGSFVFVEPIYNNRFHLVVMCPNDDIYGKYETVNVFLFVTGLTGLLLIIFFCWKVIARHLWPLHILADSAELIADGNLDVRIPDSGMKNEIGRLQNSFAKMQMSLAVYMDEMRQKQVMLGRQNTELENAYSQAQDYDNLKNRFLSNMTDQMVTPIDTICELTDKVCDQYEKMDQTEMENIQTKMIASTDQVTHLLEQLLDVPNKKHTAL</sequence>
<comment type="subcellular location">
    <subcellularLocation>
        <location evidence="2">Membrane</location>
        <topology evidence="2">Multi-pass membrane protein</topology>
    </subcellularLocation>
</comment>
<reference evidence="10 11" key="1">
    <citation type="submission" date="2016-11" db="EMBL/GenBank/DDBJ databases">
        <authorList>
            <person name="Jaros S."/>
            <person name="Januszkiewicz K."/>
            <person name="Wedrychowicz H."/>
        </authorList>
    </citation>
    <scope>NUCLEOTIDE SEQUENCE [LARGE SCALE GENOMIC DNA]</scope>
    <source>
        <strain evidence="10 11">KHT3</strain>
    </source>
</reference>
<feature type="domain" description="HAMP" evidence="9">
    <location>
        <begin position="176"/>
        <end position="229"/>
    </location>
</feature>
<evidence type="ECO:0000259" key="9">
    <source>
        <dbReference type="PROSITE" id="PS50885"/>
    </source>
</evidence>
<dbReference type="SUPFAM" id="SSF158472">
    <property type="entry name" value="HAMP domain-like"/>
    <property type="match status" value="1"/>
</dbReference>
<evidence type="ECO:0000256" key="7">
    <source>
        <dbReference type="ARBA" id="ARBA00023136"/>
    </source>
</evidence>
<organism evidence="10 11">
    <name type="scientific">Xylanibacter ruminicola</name>
    <name type="common">Prevotella ruminicola</name>
    <dbReference type="NCBI Taxonomy" id="839"/>
    <lineage>
        <taxon>Bacteria</taxon>
        <taxon>Pseudomonadati</taxon>
        <taxon>Bacteroidota</taxon>
        <taxon>Bacteroidia</taxon>
        <taxon>Bacteroidales</taxon>
        <taxon>Prevotellaceae</taxon>
        <taxon>Xylanibacter</taxon>
    </lineage>
</organism>
<dbReference type="Gene3D" id="1.10.287.130">
    <property type="match status" value="1"/>
</dbReference>
<dbReference type="InterPro" id="IPR003660">
    <property type="entry name" value="HAMP_dom"/>
</dbReference>
<comment type="catalytic activity">
    <reaction evidence="1">
        <text>ATP + protein L-histidine = ADP + protein N-phospho-L-histidine.</text>
        <dbReference type="EC" id="2.7.13.3"/>
    </reaction>
</comment>
<evidence type="ECO:0000256" key="3">
    <source>
        <dbReference type="ARBA" id="ARBA00012438"/>
    </source>
</evidence>
<dbReference type="EC" id="2.7.13.3" evidence="3"/>
<dbReference type="GO" id="GO:0000155">
    <property type="term" value="F:phosphorelay sensor kinase activity"/>
    <property type="evidence" value="ECO:0007669"/>
    <property type="project" value="InterPro"/>
</dbReference>
<dbReference type="SUPFAM" id="SSF47384">
    <property type="entry name" value="Homodimeric domain of signal transducing histidine kinase"/>
    <property type="match status" value="1"/>
</dbReference>
<dbReference type="PANTHER" id="PTHR45528:SF10">
    <property type="entry name" value="METHYL-ACCEPTING CHEMOTAXIS PROTEIN"/>
    <property type="match status" value="1"/>
</dbReference>
<keyword evidence="8" id="KW-1133">Transmembrane helix</keyword>
<keyword evidence="4" id="KW-0597">Phosphoprotein</keyword>